<dbReference type="AlphaFoldDB" id="A0AAW1TGG9"/>
<dbReference type="GO" id="GO:0042721">
    <property type="term" value="C:TIM22 mitochondrial import inner membrane insertion complex"/>
    <property type="evidence" value="ECO:0007669"/>
    <property type="project" value="InterPro"/>
</dbReference>
<reference evidence="6 7" key="1">
    <citation type="journal article" date="2024" name="Nat. Commun.">
        <title>Phylogenomics reveals the evolutionary origins of lichenization in chlorophyte algae.</title>
        <authorList>
            <person name="Puginier C."/>
            <person name="Libourel C."/>
            <person name="Otte J."/>
            <person name="Skaloud P."/>
            <person name="Haon M."/>
            <person name="Grisel S."/>
            <person name="Petersen M."/>
            <person name="Berrin J.G."/>
            <person name="Delaux P.M."/>
            <person name="Dal Grande F."/>
            <person name="Keller J."/>
        </authorList>
    </citation>
    <scope>NUCLEOTIDE SEQUENCE [LARGE SCALE GENOMIC DNA]</scope>
    <source>
        <strain evidence="6 7">SAG 2523</strain>
    </source>
</reference>
<dbReference type="GO" id="GO:0008320">
    <property type="term" value="F:protein transmembrane transporter activity"/>
    <property type="evidence" value="ECO:0007669"/>
    <property type="project" value="TreeGrafter"/>
</dbReference>
<keyword evidence="2" id="KW-0812">Transmembrane</keyword>
<feature type="region of interest" description="Disordered" evidence="5">
    <location>
        <begin position="243"/>
        <end position="275"/>
    </location>
</feature>
<evidence type="ECO:0000256" key="1">
    <source>
        <dbReference type="ARBA" id="ARBA00004141"/>
    </source>
</evidence>
<dbReference type="InterPro" id="IPR039175">
    <property type="entry name" value="TIM22"/>
</dbReference>
<evidence type="ECO:0000256" key="5">
    <source>
        <dbReference type="SAM" id="MobiDB-lite"/>
    </source>
</evidence>
<sequence>MTEGASQQFNVREPASWGPAYGDWINKQPAAAQVLATTALGALQGGVIGRVMGQFTSMNPQQMSSIQGSNPDIAKQMAQMQAGGPWGSARSFAVITGVNQGVTLAMKKIQGKENVRGALVAGFFSGFAFTAVSNPAAGDPLTKKFIACFNSGVLFALAQGAFYQIGNAMGKPKLDAPEYSRARYLLTNLGLSKYERNLQKAMLADNTIMLWNHEALRDAKIPPGPRLLIMHHLEQFQHVLKPGMPLPKQLPQGPPLPAPQHQQGSAPLQPIPQRR</sequence>
<dbReference type="PANTHER" id="PTHR14110">
    <property type="entry name" value="MITOCHONDRIAL IMPORT INNER MEMBRANE TRANSLOCASE SUBUNIT TIM22"/>
    <property type="match status" value="1"/>
</dbReference>
<evidence type="ECO:0000313" key="6">
    <source>
        <dbReference type="EMBL" id="KAK9867960.1"/>
    </source>
</evidence>
<dbReference type="Proteomes" id="UP001485043">
    <property type="component" value="Unassembled WGS sequence"/>
</dbReference>
<protein>
    <submittedName>
        <fullName evidence="6">Uncharacterized protein</fullName>
    </submittedName>
</protein>
<keyword evidence="4" id="KW-0472">Membrane</keyword>
<name>A0AAW1TGG9_9CHLO</name>
<comment type="subcellular location">
    <subcellularLocation>
        <location evidence="1">Membrane</location>
        <topology evidence="1">Multi-pass membrane protein</topology>
    </subcellularLocation>
</comment>
<dbReference type="CDD" id="cd09487">
    <property type="entry name" value="SAM_superfamily"/>
    <property type="match status" value="1"/>
</dbReference>
<accession>A0AAW1TGG9</accession>
<dbReference type="EMBL" id="JALJOV010000053">
    <property type="protein sequence ID" value="KAK9867960.1"/>
    <property type="molecule type" value="Genomic_DNA"/>
</dbReference>
<evidence type="ECO:0000256" key="4">
    <source>
        <dbReference type="ARBA" id="ARBA00023136"/>
    </source>
</evidence>
<dbReference type="Pfam" id="PF02466">
    <property type="entry name" value="Tim17"/>
    <property type="match status" value="1"/>
</dbReference>
<dbReference type="InterPro" id="IPR013761">
    <property type="entry name" value="SAM/pointed_sf"/>
</dbReference>
<gene>
    <name evidence="6" type="ORF">WJX84_005925</name>
</gene>
<comment type="caution">
    <text evidence="6">The sequence shown here is derived from an EMBL/GenBank/DDBJ whole genome shotgun (WGS) entry which is preliminary data.</text>
</comment>
<evidence type="ECO:0000256" key="3">
    <source>
        <dbReference type="ARBA" id="ARBA00022989"/>
    </source>
</evidence>
<keyword evidence="7" id="KW-1185">Reference proteome</keyword>
<evidence type="ECO:0000313" key="7">
    <source>
        <dbReference type="Proteomes" id="UP001485043"/>
    </source>
</evidence>
<dbReference type="PANTHER" id="PTHR14110:SF6">
    <property type="entry name" value="OS04G0405100 PROTEIN"/>
    <property type="match status" value="1"/>
</dbReference>
<dbReference type="GO" id="GO:0009706">
    <property type="term" value="C:chloroplast inner membrane"/>
    <property type="evidence" value="ECO:0007669"/>
    <property type="project" value="TreeGrafter"/>
</dbReference>
<organism evidence="6 7">
    <name type="scientific">Apatococcus fuscideae</name>
    <dbReference type="NCBI Taxonomy" id="2026836"/>
    <lineage>
        <taxon>Eukaryota</taxon>
        <taxon>Viridiplantae</taxon>
        <taxon>Chlorophyta</taxon>
        <taxon>core chlorophytes</taxon>
        <taxon>Trebouxiophyceae</taxon>
        <taxon>Chlorellales</taxon>
        <taxon>Chlorellaceae</taxon>
        <taxon>Apatococcus</taxon>
    </lineage>
</organism>
<dbReference type="Gene3D" id="1.10.150.50">
    <property type="entry name" value="Transcription Factor, Ets-1"/>
    <property type="match status" value="1"/>
</dbReference>
<keyword evidence="3" id="KW-1133">Transmembrane helix</keyword>
<dbReference type="GO" id="GO:0045036">
    <property type="term" value="P:protein targeting to chloroplast"/>
    <property type="evidence" value="ECO:0007669"/>
    <property type="project" value="TreeGrafter"/>
</dbReference>
<proteinExistence type="predicted"/>
<dbReference type="GO" id="GO:0045039">
    <property type="term" value="P:protein insertion into mitochondrial inner membrane"/>
    <property type="evidence" value="ECO:0007669"/>
    <property type="project" value="InterPro"/>
</dbReference>
<evidence type="ECO:0000256" key="2">
    <source>
        <dbReference type="ARBA" id="ARBA00022692"/>
    </source>
</evidence>